<protein>
    <recommendedName>
        <fullName evidence="2">C-type lectin domain-containing protein</fullName>
    </recommendedName>
</protein>
<dbReference type="InterPro" id="IPR016187">
    <property type="entry name" value="CTDL_fold"/>
</dbReference>
<keyword evidence="1" id="KW-0732">Signal</keyword>
<accession>A0A8T0B5K7</accession>
<evidence type="ECO:0000259" key="2">
    <source>
        <dbReference type="PROSITE" id="PS50041"/>
    </source>
</evidence>
<dbReference type="OrthoDB" id="5858677at2759"/>
<dbReference type="Gene3D" id="3.10.100.10">
    <property type="entry name" value="Mannose-Binding Protein A, subunit A"/>
    <property type="match status" value="2"/>
</dbReference>
<evidence type="ECO:0000256" key="1">
    <source>
        <dbReference type="SAM" id="SignalP"/>
    </source>
</evidence>
<organism evidence="3 4">
    <name type="scientific">Silurus meridionalis</name>
    <name type="common">Southern catfish</name>
    <name type="synonym">Silurus soldatovi meridionalis</name>
    <dbReference type="NCBI Taxonomy" id="175797"/>
    <lineage>
        <taxon>Eukaryota</taxon>
        <taxon>Metazoa</taxon>
        <taxon>Chordata</taxon>
        <taxon>Craniata</taxon>
        <taxon>Vertebrata</taxon>
        <taxon>Euteleostomi</taxon>
        <taxon>Actinopterygii</taxon>
        <taxon>Neopterygii</taxon>
        <taxon>Teleostei</taxon>
        <taxon>Ostariophysi</taxon>
        <taxon>Siluriformes</taxon>
        <taxon>Siluridae</taxon>
        <taxon>Silurus</taxon>
    </lineage>
</organism>
<dbReference type="Pfam" id="PF00059">
    <property type="entry name" value="Lectin_C"/>
    <property type="match status" value="2"/>
</dbReference>
<dbReference type="PROSITE" id="PS50041">
    <property type="entry name" value="C_TYPE_LECTIN_2"/>
    <property type="match status" value="2"/>
</dbReference>
<dbReference type="PANTHER" id="PTHR45784">
    <property type="entry name" value="C-TYPE LECTIN DOMAIN FAMILY 20 MEMBER A-RELATED"/>
    <property type="match status" value="1"/>
</dbReference>
<evidence type="ECO:0000313" key="3">
    <source>
        <dbReference type="EMBL" id="KAF7699409.1"/>
    </source>
</evidence>
<feature type="domain" description="C-type lectin" evidence="2">
    <location>
        <begin position="118"/>
        <end position="233"/>
    </location>
</feature>
<evidence type="ECO:0000313" key="4">
    <source>
        <dbReference type="Proteomes" id="UP000606274"/>
    </source>
</evidence>
<dbReference type="InterPro" id="IPR001304">
    <property type="entry name" value="C-type_lectin-like"/>
</dbReference>
<dbReference type="InterPro" id="IPR016186">
    <property type="entry name" value="C-type_lectin-like/link_sf"/>
</dbReference>
<feature type="signal peptide" evidence="1">
    <location>
        <begin position="1"/>
        <end position="19"/>
    </location>
</feature>
<dbReference type="CDD" id="cd00037">
    <property type="entry name" value="CLECT"/>
    <property type="match status" value="1"/>
</dbReference>
<feature type="chain" id="PRO_5035777948" description="C-type lectin domain-containing protein" evidence="1">
    <location>
        <begin position="20"/>
        <end position="235"/>
    </location>
</feature>
<dbReference type="PANTHER" id="PTHR45784:SF8">
    <property type="entry name" value="C-TYPE MANNOSE RECEPTOR 2-RELATED"/>
    <property type="match status" value="1"/>
</dbReference>
<dbReference type="EMBL" id="JABFDY010000013">
    <property type="protein sequence ID" value="KAF7699409.1"/>
    <property type="molecule type" value="Genomic_DNA"/>
</dbReference>
<sequence length="235" mass="26486">MKLLLVLLLLALACGEAVGWIREYTFINNITDWASAKTYCRNNHTGLANVTTSVENKRLIKSGSGSEGWLGLQVNITTLNDSDPTFFNWCPGCPSKYVKCVFTNTEGFWNTGFCMNKKGFYCYRFLILVKIKMTWEEAQDYCRAKYTGLASVISEASLQQVIEESAQTQTENVWTGLSFINGIWLWVSRELLGDQVSMPPQCPAPPYRCGSVNTTSNTLNIQNCNDKLNFVCFKK</sequence>
<dbReference type="SMART" id="SM00034">
    <property type="entry name" value="CLECT"/>
    <property type="match status" value="2"/>
</dbReference>
<proteinExistence type="predicted"/>
<gene>
    <name evidence="3" type="ORF">HF521_004151</name>
</gene>
<dbReference type="Proteomes" id="UP000606274">
    <property type="component" value="Unassembled WGS sequence"/>
</dbReference>
<name>A0A8T0B5K7_SILME</name>
<dbReference type="AlphaFoldDB" id="A0A8T0B5K7"/>
<feature type="domain" description="C-type lectin" evidence="2">
    <location>
        <begin position="24"/>
        <end position="123"/>
    </location>
</feature>
<dbReference type="SUPFAM" id="SSF56436">
    <property type="entry name" value="C-type lectin-like"/>
    <property type="match status" value="2"/>
</dbReference>
<reference evidence="3" key="1">
    <citation type="submission" date="2020-08" db="EMBL/GenBank/DDBJ databases">
        <title>Chromosome-level assembly of Southern catfish (Silurus meridionalis) provides insights into visual adaptation to the nocturnal and benthic lifestyles.</title>
        <authorList>
            <person name="Zhang Y."/>
            <person name="Wang D."/>
            <person name="Peng Z."/>
        </authorList>
    </citation>
    <scope>NUCLEOTIDE SEQUENCE</scope>
    <source>
        <strain evidence="3">SWU-2019-XX</strain>
        <tissue evidence="3">Muscle</tissue>
    </source>
</reference>
<keyword evidence="4" id="KW-1185">Reference proteome</keyword>
<comment type="caution">
    <text evidence="3">The sequence shown here is derived from an EMBL/GenBank/DDBJ whole genome shotgun (WGS) entry which is preliminary data.</text>
</comment>